<keyword evidence="2" id="KW-0732">Signal</keyword>
<feature type="signal peptide" evidence="2">
    <location>
        <begin position="1"/>
        <end position="20"/>
    </location>
</feature>
<comment type="caution">
    <text evidence="3">The sequence shown here is derived from an EMBL/GenBank/DDBJ whole genome shotgun (WGS) entry which is preliminary data.</text>
</comment>
<evidence type="ECO:0000313" key="4">
    <source>
        <dbReference type="Proteomes" id="UP000483820"/>
    </source>
</evidence>
<organism evidence="3 4">
    <name type="scientific">Caenorhabditis remanei</name>
    <name type="common">Caenorhabditis vulgaris</name>
    <dbReference type="NCBI Taxonomy" id="31234"/>
    <lineage>
        <taxon>Eukaryota</taxon>
        <taxon>Metazoa</taxon>
        <taxon>Ecdysozoa</taxon>
        <taxon>Nematoda</taxon>
        <taxon>Chromadorea</taxon>
        <taxon>Rhabditida</taxon>
        <taxon>Rhabditina</taxon>
        <taxon>Rhabditomorpha</taxon>
        <taxon>Rhabditoidea</taxon>
        <taxon>Rhabditidae</taxon>
        <taxon>Peloderinae</taxon>
        <taxon>Caenorhabditis</taxon>
    </lineage>
</organism>
<dbReference type="Proteomes" id="UP000483820">
    <property type="component" value="Chromosome IV"/>
</dbReference>
<sequence length="189" mass="21431">MKILLTVGVILVCDYTVLYAQDNVELPIEPEARAKLGEFSNSMGFPDGAADQFMKLRQDFAQKAEEKAKFLKWNNKLKIPDLDCDTNYDEETNKMKKELEEEHGSDYGKLIEAYEEDGEETDLTCLVPSRTEINCKSKKCDKKYIGICICGPKKCDVDDDGLCESGSLSVFTFGVFVNFCIFYLIVSFF</sequence>
<dbReference type="KEGG" id="crq:GCK72_012137"/>
<evidence type="ECO:0000313" key="3">
    <source>
        <dbReference type="EMBL" id="KAF1755687.1"/>
    </source>
</evidence>
<accession>A0A6A5GK49</accession>
<evidence type="ECO:0000256" key="1">
    <source>
        <dbReference type="SAM" id="Phobius"/>
    </source>
</evidence>
<dbReference type="EMBL" id="WUAV01000004">
    <property type="protein sequence ID" value="KAF1755687.1"/>
    <property type="molecule type" value="Genomic_DNA"/>
</dbReference>
<dbReference type="RefSeq" id="XP_053583642.1">
    <property type="nucleotide sequence ID" value="XM_053728870.1"/>
</dbReference>
<feature type="chain" id="PRO_5025455765" evidence="2">
    <location>
        <begin position="21"/>
        <end position="189"/>
    </location>
</feature>
<keyword evidence="1" id="KW-1133">Transmembrane helix</keyword>
<reference evidence="3 4" key="1">
    <citation type="submission" date="2019-12" db="EMBL/GenBank/DDBJ databases">
        <title>Chromosome-level assembly of the Caenorhabditis remanei genome.</title>
        <authorList>
            <person name="Teterina A.A."/>
            <person name="Willis J.H."/>
            <person name="Phillips P.C."/>
        </authorList>
    </citation>
    <scope>NUCLEOTIDE SEQUENCE [LARGE SCALE GENOMIC DNA]</scope>
    <source>
        <strain evidence="3 4">PX506</strain>
        <tissue evidence="3">Whole organism</tissue>
    </source>
</reference>
<evidence type="ECO:0000256" key="2">
    <source>
        <dbReference type="SAM" id="SignalP"/>
    </source>
</evidence>
<keyword evidence="1" id="KW-0812">Transmembrane</keyword>
<dbReference type="GeneID" id="9816731"/>
<protein>
    <submittedName>
        <fullName evidence="3">Uncharacterized protein</fullName>
    </submittedName>
</protein>
<feature type="transmembrane region" description="Helical" evidence="1">
    <location>
        <begin position="168"/>
        <end position="186"/>
    </location>
</feature>
<dbReference type="CTD" id="9816731"/>
<gene>
    <name evidence="3" type="ORF">GCK72_012137</name>
</gene>
<dbReference type="AlphaFoldDB" id="A0A6A5GK49"/>
<proteinExistence type="predicted"/>
<name>A0A6A5GK49_CAERE</name>
<keyword evidence="1" id="KW-0472">Membrane</keyword>